<dbReference type="Proteomes" id="UP000016930">
    <property type="component" value="Unassembled WGS sequence"/>
</dbReference>
<feature type="compositionally biased region" description="Low complexity" evidence="1">
    <location>
        <begin position="1"/>
        <end position="33"/>
    </location>
</feature>
<dbReference type="InterPro" id="IPR001214">
    <property type="entry name" value="SET_dom"/>
</dbReference>
<dbReference type="SUPFAM" id="SSF82199">
    <property type="entry name" value="SET domain"/>
    <property type="match status" value="1"/>
</dbReference>
<sequence length="406" mass="44626">MDPQPRMASPAPSSQASSRPSSRPSSRRSTPAQEKPEFDERDELEENSTRESTSELEESDTSTHSTAQDTDPDPEADPEGEMPPFRLVDIPDKGKGLIATFPIPKGKLILLETPLFILSEERCTNSAVLVALAARTREEQRDFFTLANAYRGTAPRDASSSPSPESSPDSKCAMKISPRRPLPALGIFDTNALPIPTTDAKGNPQTDLGLFLLGSRFNHSCTPNVARTWDAAAKAMAFRVLRAVEPGEELCTNYVDVLGTRAERAAELEEKYAFACLCSVCAASKEEGVESDRRRSKIGRLFEEVGRCGKEPTLGMRKLKIALRLLKEEGLVHYEASFCFDAFQFCVLVSDIPNAKAWVRKAWEATCNISGPESASARNFKMYWANPRAHQLTGMLPRLTLSGPDP</sequence>
<dbReference type="HOGENOM" id="CLU_028281_0_0_1"/>
<dbReference type="CDD" id="cd20071">
    <property type="entry name" value="SET_SMYD"/>
    <property type="match status" value="1"/>
</dbReference>
<protein>
    <recommendedName>
        <fullName evidence="2">SET domain-containing protein</fullName>
    </recommendedName>
</protein>
<feature type="region of interest" description="Disordered" evidence="1">
    <location>
        <begin position="1"/>
        <end position="88"/>
    </location>
</feature>
<dbReference type="Gene3D" id="2.170.270.10">
    <property type="entry name" value="SET domain"/>
    <property type="match status" value="1"/>
</dbReference>
<gene>
    <name evidence="3" type="ORF">CERSUDRAFT_124865</name>
</gene>
<dbReference type="OrthoDB" id="265717at2759"/>
<evidence type="ECO:0000259" key="2">
    <source>
        <dbReference type="PROSITE" id="PS50280"/>
    </source>
</evidence>
<feature type="domain" description="SET" evidence="2">
    <location>
        <begin position="83"/>
        <end position="255"/>
    </location>
</feature>
<dbReference type="InterPro" id="IPR053185">
    <property type="entry name" value="SET_domain_protein"/>
</dbReference>
<dbReference type="STRING" id="914234.M2RB17"/>
<accession>M2RB17</accession>
<evidence type="ECO:0000313" key="3">
    <source>
        <dbReference type="EMBL" id="EMD35612.1"/>
    </source>
</evidence>
<name>M2RB17_CERS8</name>
<keyword evidence="4" id="KW-1185">Reference proteome</keyword>
<dbReference type="PANTHER" id="PTHR47332:SF2">
    <property type="entry name" value="SET-6"/>
    <property type="match status" value="1"/>
</dbReference>
<dbReference type="AlphaFoldDB" id="M2RB17"/>
<dbReference type="Pfam" id="PF00856">
    <property type="entry name" value="SET"/>
    <property type="match status" value="1"/>
</dbReference>
<dbReference type="SMART" id="SM00317">
    <property type="entry name" value="SET"/>
    <property type="match status" value="1"/>
</dbReference>
<evidence type="ECO:0000256" key="1">
    <source>
        <dbReference type="SAM" id="MobiDB-lite"/>
    </source>
</evidence>
<proteinExistence type="predicted"/>
<organism evidence="3 4">
    <name type="scientific">Ceriporiopsis subvermispora (strain B)</name>
    <name type="common">White-rot fungus</name>
    <name type="synonym">Gelatoporia subvermispora</name>
    <dbReference type="NCBI Taxonomy" id="914234"/>
    <lineage>
        <taxon>Eukaryota</taxon>
        <taxon>Fungi</taxon>
        <taxon>Dikarya</taxon>
        <taxon>Basidiomycota</taxon>
        <taxon>Agaricomycotina</taxon>
        <taxon>Agaricomycetes</taxon>
        <taxon>Polyporales</taxon>
        <taxon>Gelatoporiaceae</taxon>
        <taxon>Gelatoporia</taxon>
    </lineage>
</organism>
<reference evidence="3 4" key="1">
    <citation type="journal article" date="2012" name="Proc. Natl. Acad. Sci. U.S.A.">
        <title>Comparative genomics of Ceriporiopsis subvermispora and Phanerochaete chrysosporium provide insight into selective ligninolysis.</title>
        <authorList>
            <person name="Fernandez-Fueyo E."/>
            <person name="Ruiz-Duenas F.J."/>
            <person name="Ferreira P."/>
            <person name="Floudas D."/>
            <person name="Hibbett D.S."/>
            <person name="Canessa P."/>
            <person name="Larrondo L.F."/>
            <person name="James T.Y."/>
            <person name="Seelenfreund D."/>
            <person name="Lobos S."/>
            <person name="Polanco R."/>
            <person name="Tello M."/>
            <person name="Honda Y."/>
            <person name="Watanabe T."/>
            <person name="Watanabe T."/>
            <person name="Ryu J.S."/>
            <person name="Kubicek C.P."/>
            <person name="Schmoll M."/>
            <person name="Gaskell J."/>
            <person name="Hammel K.E."/>
            <person name="St John F.J."/>
            <person name="Vanden Wymelenberg A."/>
            <person name="Sabat G."/>
            <person name="Splinter BonDurant S."/>
            <person name="Syed K."/>
            <person name="Yadav J.S."/>
            <person name="Doddapaneni H."/>
            <person name="Subramanian V."/>
            <person name="Lavin J.L."/>
            <person name="Oguiza J.A."/>
            <person name="Perez G."/>
            <person name="Pisabarro A.G."/>
            <person name="Ramirez L."/>
            <person name="Santoyo F."/>
            <person name="Master E."/>
            <person name="Coutinho P.M."/>
            <person name="Henrissat B."/>
            <person name="Lombard V."/>
            <person name="Magnuson J.K."/>
            <person name="Kuees U."/>
            <person name="Hori C."/>
            <person name="Igarashi K."/>
            <person name="Samejima M."/>
            <person name="Held B.W."/>
            <person name="Barry K.W."/>
            <person name="LaButti K.M."/>
            <person name="Lapidus A."/>
            <person name="Lindquist E.A."/>
            <person name="Lucas S.M."/>
            <person name="Riley R."/>
            <person name="Salamov A.A."/>
            <person name="Hoffmeister D."/>
            <person name="Schwenk D."/>
            <person name="Hadar Y."/>
            <person name="Yarden O."/>
            <person name="de Vries R.P."/>
            <person name="Wiebenga A."/>
            <person name="Stenlid J."/>
            <person name="Eastwood D."/>
            <person name="Grigoriev I.V."/>
            <person name="Berka R.M."/>
            <person name="Blanchette R.A."/>
            <person name="Kersten P."/>
            <person name="Martinez A.T."/>
            <person name="Vicuna R."/>
            <person name="Cullen D."/>
        </authorList>
    </citation>
    <scope>NUCLEOTIDE SEQUENCE [LARGE SCALE GENOMIC DNA]</scope>
    <source>
        <strain evidence="3 4">B</strain>
    </source>
</reference>
<feature type="compositionally biased region" description="Low complexity" evidence="1">
    <location>
        <begin position="159"/>
        <end position="170"/>
    </location>
</feature>
<dbReference type="EMBL" id="KB445800">
    <property type="protein sequence ID" value="EMD35612.1"/>
    <property type="molecule type" value="Genomic_DNA"/>
</dbReference>
<feature type="compositionally biased region" description="Acidic residues" evidence="1">
    <location>
        <begin position="37"/>
        <end position="46"/>
    </location>
</feature>
<dbReference type="PANTHER" id="PTHR47332">
    <property type="entry name" value="SET DOMAIN-CONTAINING PROTEIN 5"/>
    <property type="match status" value="1"/>
</dbReference>
<dbReference type="InterPro" id="IPR046341">
    <property type="entry name" value="SET_dom_sf"/>
</dbReference>
<dbReference type="PROSITE" id="PS50280">
    <property type="entry name" value="SET"/>
    <property type="match status" value="1"/>
</dbReference>
<feature type="region of interest" description="Disordered" evidence="1">
    <location>
        <begin position="153"/>
        <end position="175"/>
    </location>
</feature>
<feature type="compositionally biased region" description="Acidic residues" evidence="1">
    <location>
        <begin position="70"/>
        <end position="80"/>
    </location>
</feature>
<evidence type="ECO:0000313" key="4">
    <source>
        <dbReference type="Proteomes" id="UP000016930"/>
    </source>
</evidence>